<dbReference type="GeneID" id="67513123"/>
<dbReference type="InterPro" id="IPR029021">
    <property type="entry name" value="Prot-tyrosine_phosphatase-like"/>
</dbReference>
<name>A0A1P8EJU0_9GAMM</name>
<reference evidence="3 5" key="1">
    <citation type="submission" date="2016-08" db="EMBL/GenBank/DDBJ databases">
        <title>Complete genome sequence of Acinetobacter baylyi strain GFJ2.</title>
        <authorList>
            <person name="Tabata M."/>
            <person name="Kuboki S."/>
            <person name="Gibu N."/>
            <person name="Kinouchi Y."/>
            <person name="Vangnai A."/>
            <person name="Kasai D."/>
            <person name="Fukuda M."/>
        </authorList>
    </citation>
    <scope>NUCLEOTIDE SEQUENCE [LARGE SCALE GENOMIC DNA]</scope>
    <source>
        <strain evidence="3 5">GFJ2</strain>
    </source>
</reference>
<evidence type="ECO:0000259" key="2">
    <source>
        <dbReference type="Pfam" id="PF04273"/>
    </source>
</evidence>
<protein>
    <submittedName>
        <fullName evidence="4">Sulfur transferase domain-containing protein</fullName>
    </submittedName>
</protein>
<evidence type="ECO:0000256" key="1">
    <source>
        <dbReference type="SAM" id="SignalP"/>
    </source>
</evidence>
<proteinExistence type="predicted"/>
<dbReference type="Proteomes" id="UP000185674">
    <property type="component" value="Chromosome"/>
</dbReference>
<gene>
    <name evidence="3" type="ORF">BEN76_10810</name>
    <name evidence="4" type="ORF">RHP80_06680</name>
</gene>
<evidence type="ECO:0000313" key="3">
    <source>
        <dbReference type="EMBL" id="APV36481.1"/>
    </source>
</evidence>
<dbReference type="InterPro" id="IPR005939">
    <property type="entry name" value="BLH_phosphatase-like"/>
</dbReference>
<evidence type="ECO:0000313" key="5">
    <source>
        <dbReference type="Proteomes" id="UP000185674"/>
    </source>
</evidence>
<dbReference type="AlphaFoldDB" id="A0A1P8EJU0"/>
<feature type="chain" id="PRO_5043148479" evidence="1">
    <location>
        <begin position="23"/>
        <end position="139"/>
    </location>
</feature>
<dbReference type="Proteomes" id="UP001256400">
    <property type="component" value="Chromosome"/>
</dbReference>
<sequence>MTNLVRICILTFLFLSPVTLFAQSAVTQVSSAVTISDEISLQDLNQLIDRSRFRSVILQRPDHDRGNGLTVYQLRDVAEKARVSLIYQPIENGSNTQTDIYAFARYYNSLPKPILLICKSGKRALDLYTQAKQQGLLND</sequence>
<organism evidence="3 5">
    <name type="scientific">Acinetobacter soli</name>
    <dbReference type="NCBI Taxonomy" id="487316"/>
    <lineage>
        <taxon>Bacteria</taxon>
        <taxon>Pseudomonadati</taxon>
        <taxon>Pseudomonadota</taxon>
        <taxon>Gammaproteobacteria</taxon>
        <taxon>Moraxellales</taxon>
        <taxon>Moraxellaceae</taxon>
        <taxon>Acinetobacter</taxon>
    </lineage>
</organism>
<feature type="signal peptide" evidence="1">
    <location>
        <begin position="1"/>
        <end position="22"/>
    </location>
</feature>
<dbReference type="GO" id="GO:0016740">
    <property type="term" value="F:transferase activity"/>
    <property type="evidence" value="ECO:0007669"/>
    <property type="project" value="UniProtKB-KW"/>
</dbReference>
<feature type="domain" description="Beta-lactamase hydrolase-like protein phosphatase-like" evidence="2">
    <location>
        <begin position="29"/>
        <end position="129"/>
    </location>
</feature>
<dbReference type="GO" id="GO:0016787">
    <property type="term" value="F:hydrolase activity"/>
    <property type="evidence" value="ECO:0007669"/>
    <property type="project" value="InterPro"/>
</dbReference>
<accession>A0A1P8EJU0</accession>
<dbReference type="EMBL" id="CP016896">
    <property type="protein sequence ID" value="APV36481.1"/>
    <property type="molecule type" value="Genomic_DNA"/>
</dbReference>
<dbReference type="eggNOG" id="COG3453">
    <property type="taxonomic scope" value="Bacteria"/>
</dbReference>
<reference evidence="4" key="2">
    <citation type="submission" date="2023-09" db="EMBL/GenBank/DDBJ databases">
        <title>Acinetobacter soli.</title>
        <authorList>
            <person name="Kim B."/>
            <person name="Kim D."/>
            <person name="Park D."/>
        </authorList>
    </citation>
    <scope>NUCLEOTIDE SEQUENCE</scope>
    <source>
        <strain evidence="4">2023.05</strain>
    </source>
</reference>
<dbReference type="Gene3D" id="3.90.190.10">
    <property type="entry name" value="Protein tyrosine phosphatase superfamily"/>
    <property type="match status" value="1"/>
</dbReference>
<dbReference type="Pfam" id="PF04273">
    <property type="entry name" value="BLH_phosphatase"/>
    <property type="match status" value="1"/>
</dbReference>
<keyword evidence="1" id="KW-0732">Signal</keyword>
<dbReference type="KEGG" id="asol:BEN76_10810"/>
<dbReference type="RefSeq" id="WP_004940675.1">
    <property type="nucleotide sequence ID" value="NZ_BBNM01000019.1"/>
</dbReference>
<evidence type="ECO:0000313" key="4">
    <source>
        <dbReference type="EMBL" id="WND06816.1"/>
    </source>
</evidence>
<dbReference type="STRING" id="487316.BEN76_10810"/>
<dbReference type="EMBL" id="CP134206">
    <property type="protein sequence ID" value="WND06816.1"/>
    <property type="molecule type" value="Genomic_DNA"/>
</dbReference>
<keyword evidence="4" id="KW-0808">Transferase</keyword>